<accession>A0ABQ5JKH1</accession>
<reference evidence="1" key="1">
    <citation type="journal article" date="2022" name="Int. J. Syst. Evol. Microbiol.">
        <title>A novel species of lactic acid bacteria, Ligilactobacillus pabuli sp. nov., isolated from alfalfa silage.</title>
        <authorList>
            <person name="Tohno M."/>
            <person name="Tanizawa Y."/>
            <person name="Sawada H."/>
            <person name="Sakamoto M."/>
            <person name="Ohkuma M."/>
            <person name="Kobayashi H."/>
        </authorList>
    </citation>
    <scope>NUCLEOTIDE SEQUENCE</scope>
    <source>
        <strain evidence="1">AF129</strain>
    </source>
</reference>
<comment type="caution">
    <text evidence="1">The sequence shown here is derived from an EMBL/GenBank/DDBJ whole genome shotgun (WGS) entry which is preliminary data.</text>
</comment>
<dbReference type="EMBL" id="BQXH01000012">
    <property type="protein sequence ID" value="GKS81752.1"/>
    <property type="molecule type" value="Genomic_DNA"/>
</dbReference>
<sequence length="56" mass="6474">MNNLQADIKAELEKLPLADQKIINELLIDIENDDASQRQLREIVVQKVQQMIVSEE</sequence>
<name>A0ABQ5JKH1_9LACO</name>
<proteinExistence type="predicted"/>
<dbReference type="RefSeq" id="WP_244055496.1">
    <property type="nucleotide sequence ID" value="NZ_BQXH01000012.1"/>
</dbReference>
<keyword evidence="2" id="KW-1185">Reference proteome</keyword>
<protein>
    <submittedName>
        <fullName evidence="1">Uncharacterized protein</fullName>
    </submittedName>
</protein>
<dbReference type="Proteomes" id="UP001055149">
    <property type="component" value="Unassembled WGS sequence"/>
</dbReference>
<evidence type="ECO:0000313" key="1">
    <source>
        <dbReference type="EMBL" id="GKS81752.1"/>
    </source>
</evidence>
<organism evidence="1 2">
    <name type="scientific">Ligilactobacillus pabuli</name>
    <dbReference type="NCBI Taxonomy" id="2886039"/>
    <lineage>
        <taxon>Bacteria</taxon>
        <taxon>Bacillati</taxon>
        <taxon>Bacillota</taxon>
        <taxon>Bacilli</taxon>
        <taxon>Lactobacillales</taxon>
        <taxon>Lactobacillaceae</taxon>
        <taxon>Ligilactobacillus</taxon>
    </lineage>
</organism>
<gene>
    <name evidence="1" type="ORF">LPAF129_14380</name>
</gene>
<evidence type="ECO:0000313" key="2">
    <source>
        <dbReference type="Proteomes" id="UP001055149"/>
    </source>
</evidence>